<keyword evidence="1" id="KW-0489">Methyltransferase</keyword>
<feature type="compositionally biased region" description="Acidic residues" evidence="9">
    <location>
        <begin position="159"/>
        <end position="182"/>
    </location>
</feature>
<evidence type="ECO:0000256" key="1">
    <source>
        <dbReference type="ARBA" id="ARBA00022603"/>
    </source>
</evidence>
<keyword evidence="2" id="KW-0808">Transferase</keyword>
<dbReference type="Pfam" id="PF00176">
    <property type="entry name" value="SNF2-rel_dom"/>
    <property type="match status" value="1"/>
</dbReference>
<dbReference type="OrthoDB" id="423221at2759"/>
<dbReference type="GO" id="GO:0016787">
    <property type="term" value="F:hydrolase activity"/>
    <property type="evidence" value="ECO:0007669"/>
    <property type="project" value="UniProtKB-KW"/>
</dbReference>
<dbReference type="GO" id="GO:0032259">
    <property type="term" value="P:methylation"/>
    <property type="evidence" value="ECO:0007669"/>
    <property type="project" value="UniProtKB-KW"/>
</dbReference>
<keyword evidence="5" id="KW-0863">Zinc-finger</keyword>
<dbReference type="InterPro" id="IPR000330">
    <property type="entry name" value="SNF2_N"/>
</dbReference>
<dbReference type="PROSITE" id="PS00518">
    <property type="entry name" value="ZF_RING_1"/>
    <property type="match status" value="1"/>
</dbReference>
<dbReference type="InterPro" id="IPR027417">
    <property type="entry name" value="P-loop_NTPase"/>
</dbReference>
<dbReference type="InterPro" id="IPR049730">
    <property type="entry name" value="SNF2/RAD54-like_C"/>
</dbReference>
<evidence type="ECO:0000256" key="9">
    <source>
        <dbReference type="SAM" id="MobiDB-lite"/>
    </source>
</evidence>
<dbReference type="InterPro" id="IPR017907">
    <property type="entry name" value="Znf_RING_CS"/>
</dbReference>
<dbReference type="Gene3D" id="3.40.50.150">
    <property type="entry name" value="Vaccinia Virus protein VP39"/>
    <property type="match status" value="1"/>
</dbReference>
<keyword evidence="12" id="KW-1185">Reference proteome</keyword>
<feature type="region of interest" description="Disordered" evidence="9">
    <location>
        <begin position="1824"/>
        <end position="1848"/>
    </location>
</feature>
<evidence type="ECO:0000256" key="2">
    <source>
        <dbReference type="ARBA" id="ARBA00022679"/>
    </source>
</evidence>
<dbReference type="Proteomes" id="UP000799537">
    <property type="component" value="Unassembled WGS sequence"/>
</dbReference>
<keyword evidence="3" id="KW-0479">Metal-binding</keyword>
<dbReference type="SUPFAM" id="SSF52540">
    <property type="entry name" value="P-loop containing nucleoside triphosphate hydrolases"/>
    <property type="match status" value="2"/>
</dbReference>
<dbReference type="InterPro" id="IPR014001">
    <property type="entry name" value="Helicase_ATP-bd"/>
</dbReference>
<dbReference type="InterPro" id="IPR050628">
    <property type="entry name" value="SNF2_RAD54_helicase_TF"/>
</dbReference>
<dbReference type="SUPFAM" id="SSF57850">
    <property type="entry name" value="RING/U-box"/>
    <property type="match status" value="1"/>
</dbReference>
<feature type="region of interest" description="Disordered" evidence="9">
    <location>
        <begin position="1"/>
        <end position="109"/>
    </location>
</feature>
<keyword evidence="6" id="KW-0378">Hydrolase</keyword>
<dbReference type="EMBL" id="ML993579">
    <property type="protein sequence ID" value="KAF2173847.1"/>
    <property type="molecule type" value="Genomic_DNA"/>
</dbReference>
<gene>
    <name evidence="11" type="ORF">M409DRAFT_62084</name>
</gene>
<keyword evidence="7" id="KW-0862">Zinc</keyword>
<dbReference type="GO" id="GO:0008094">
    <property type="term" value="F:ATP-dependent activity, acting on DNA"/>
    <property type="evidence" value="ECO:0007669"/>
    <property type="project" value="TreeGrafter"/>
</dbReference>
<feature type="region of interest" description="Disordered" evidence="9">
    <location>
        <begin position="124"/>
        <end position="225"/>
    </location>
</feature>
<evidence type="ECO:0000256" key="6">
    <source>
        <dbReference type="ARBA" id="ARBA00022801"/>
    </source>
</evidence>
<sequence length="2213" mass="244607">MRQRNLFEVMDLSKSDSDEDTIVVSHATTASRSKRPRGSDVSTTNARPRKVARLKTAPQSKAKPLRSGRSQGSVPATKAPFSSQSPRLTQSSPVTAPRTVLGEVSPSQFQNRLRGPIACESEDELAGHVRSTSVKKRATNTLKAAASKTRTKSRRKDSDDSDFSAESAASDEEESDDGDVAMDDSSSVQASESDEQDVVRPKKASKARAKLPAKAKATTTTAASTVAKPRASAKDMVNLLRGSKGLDLSLPPVSSIQDIFQDLTSKANAHGLDQAIEHLRKSRPLRVATMCSGTESPLLALEMIKSALGPQAFEIEHLFSAELVPFKQAYIERNFSPPLIFRDITELINAFEDNEGQPAATTAYGAKVPVPTDIDVLIAGTSCVDYSGMNSRKKGINDGGESGDTWRAVMDFCMAARPAIVLLENVKGAPWDYQLQEYQDIGYETVGALVNTKDYYIPHIRQRGYMACFDKQKLKTGSSRAVASQWAELMETFKRPASSPVSSFFLPNDKIARQHIRTDDPTREVDWSTCEIRHIQYRQQLRLGNARPITNWSASGSLLVPDNGNLQWYQRQVERVLDTIDVGNLRKALPSLGMYDNRYKTRVVDLSQNVDRDRDHRPFGVVGCITPSGMFYISDAGRPLTAEETLQLQGLPLDRISFTTESPSDVQDLAGNAMSTTVIGSSILSALIAGYKMIPQASAAERDLESSVSNGLEPQLMASDDMSITGFKSGLGVTSTADVLLRAARSLRKCYCEGPKGVTSRSLQECSDCGHTTCVACGGNPPHSYRNVSSISSDARLAPGQFEQELREVLPLRLSFDNNDVSVDEMLGNAIDPEYSGQVSEALKQTFSFQHVRRTHCWSVLYQSDSASLELAIENEANAEWRLFAHASSDLPSDSKLRGLLQQPVARSKMRGDFLASKWQVRSPMPTKVPIVVKASGSGLASWWARNELPDFLDHSVWQTLTIKAENAGISNDPAVESVCGVYDHLPLCGTACNGLYKKAGHGRPIYMFLDPTRIGDPKEDCFVFSHNKAILEYDEVRPVIARIDSSWRPWSEKEKEKGRIPATTRANLIVDDDWLPSDFKLSSTDTSLEICAPNQPALIGETLDCATTPILVSCRLAAGDAGAISMQPHQPGFFEKHGWIFEALRRHLPPEQWLPLQNDYVDCHCNKCAPRRPEIRWALSDNSNIVAQEDPATAAAYERAIKSRPEPLLVTVVDGREIQVGINITSLGHRAGARLRHDCRPEATISYVWRFTTGAKQADSFIFKPFVLLSTGDVEPFSSDCGLTVTLFPKQRLALAWMRKQEQGVDFLLEEVEESSLTALGWQAEVKARTTLTVKGGICADHPGFGKTILSLALVQSEWIEKSKAGILNEAKGSQSAVVGLIPIAATLIVCPAALLKQWQSEVVEKLRVKRQVIAINTIKDLDKHTISDFENATIIVVNRNVFGADAYAERLATFAGVPGPATKSGRSFAHWLKSIAQDVPTHVDILDRGFGLKKLQRHLKDVYKANLDSDKFKMSVPSRRLRGREYVAGKEKKKVGVETTAAAPDIDVSQVGKPLLEMFCFNRIMVDEFHQYEPKERAAIAGLNADKRWGLSATPAMDDFYDIAQTASLLGIPLRTSSGARGVLKTKNARDMKKEMTSFEQFDLMRDLPSDSMHAHIHATDQRFLDTFVRRNISDFNEHLVCFEHLHPVRLDVSHMALYAEISQHLNSSDMRIKKSTKGKATDRQERFHSVTNDCLTAEEALSKAAAFLDGDERDIDEIINRRNRQAEKILGELAEALHTASSEEPAAFASWKASRLDDGRLGDRDTIREVSHLLRSSMTVAKKGKAHAKVKSDSDGDSADPEDHDAKVSFAGQKEKTAKLNAMCEKLLKARRSARYLHNVKRIQEAAKKGEEKEDLCDNPECGSRSLQSEAAGVSVFCGHLICYACYLRMREQGSATCPADDCSESMPDTYLLWSQKMGDMSSPQTMHGAKAEAATKLLHQIEKQGDQAILFVQYEQQLYEIEAALQDEDISNTVVKNGLAAGRQVEQFVKSAGKEDQITVMVLNASDETAAGLNLQNANHVIFLSPLLRDSQYGYDSTMAQAIGRVRRYGQKKEIHVHRIFALDAIDVDILEHRERRNTALTERGGPSVVPPKAAKELDQHGLEKKEKTQLVCEDGMFSLRPQSWLVRCGADDDIDEVNKVKGKNRVLGWEDYSSLVKFSKTFTEDDDW</sequence>
<dbReference type="GO" id="GO:0008168">
    <property type="term" value="F:methyltransferase activity"/>
    <property type="evidence" value="ECO:0007669"/>
    <property type="project" value="UniProtKB-KW"/>
</dbReference>
<proteinExistence type="predicted"/>
<dbReference type="InterPro" id="IPR001650">
    <property type="entry name" value="Helicase_C-like"/>
</dbReference>
<evidence type="ECO:0000256" key="7">
    <source>
        <dbReference type="ARBA" id="ARBA00022833"/>
    </source>
</evidence>
<evidence type="ECO:0000256" key="4">
    <source>
        <dbReference type="ARBA" id="ARBA00022741"/>
    </source>
</evidence>
<dbReference type="SUPFAM" id="SSF53335">
    <property type="entry name" value="S-adenosyl-L-methionine-dependent methyltransferases"/>
    <property type="match status" value="1"/>
</dbReference>
<dbReference type="CDD" id="cd16449">
    <property type="entry name" value="RING-HC"/>
    <property type="match status" value="1"/>
</dbReference>
<dbReference type="Pfam" id="PF00145">
    <property type="entry name" value="DNA_methylase"/>
    <property type="match status" value="1"/>
</dbReference>
<keyword evidence="4" id="KW-0547">Nucleotide-binding</keyword>
<dbReference type="Pfam" id="PF00271">
    <property type="entry name" value="Helicase_C"/>
    <property type="match status" value="1"/>
</dbReference>
<dbReference type="InterPro" id="IPR029063">
    <property type="entry name" value="SAM-dependent_MTases_sf"/>
</dbReference>
<evidence type="ECO:0000256" key="3">
    <source>
        <dbReference type="ARBA" id="ARBA00022723"/>
    </source>
</evidence>
<accession>A0A6A6D365</accession>
<dbReference type="RefSeq" id="XP_033674736.1">
    <property type="nucleotide sequence ID" value="XM_033815012.1"/>
</dbReference>
<dbReference type="SMART" id="SM00487">
    <property type="entry name" value="DEXDc"/>
    <property type="match status" value="1"/>
</dbReference>
<evidence type="ECO:0000256" key="5">
    <source>
        <dbReference type="ARBA" id="ARBA00022771"/>
    </source>
</evidence>
<dbReference type="GO" id="GO:0008270">
    <property type="term" value="F:zinc ion binding"/>
    <property type="evidence" value="ECO:0007669"/>
    <property type="project" value="UniProtKB-KW"/>
</dbReference>
<dbReference type="PANTHER" id="PTHR45626:SF26">
    <property type="entry name" value="FAMILY HELICASE, PUTATIVE (AFU_ORTHOLOGUE AFUA_2G09120)-RELATED"/>
    <property type="match status" value="1"/>
</dbReference>
<dbReference type="PROSITE" id="PS51194">
    <property type="entry name" value="HELICASE_CTER"/>
    <property type="match status" value="1"/>
</dbReference>
<organism evidence="11 12">
    <name type="scientific">Zasmidium cellare ATCC 36951</name>
    <dbReference type="NCBI Taxonomy" id="1080233"/>
    <lineage>
        <taxon>Eukaryota</taxon>
        <taxon>Fungi</taxon>
        <taxon>Dikarya</taxon>
        <taxon>Ascomycota</taxon>
        <taxon>Pezizomycotina</taxon>
        <taxon>Dothideomycetes</taxon>
        <taxon>Dothideomycetidae</taxon>
        <taxon>Mycosphaerellales</taxon>
        <taxon>Mycosphaerellaceae</taxon>
        <taxon>Zasmidium</taxon>
    </lineage>
</organism>
<dbReference type="GO" id="GO:0005634">
    <property type="term" value="C:nucleus"/>
    <property type="evidence" value="ECO:0007669"/>
    <property type="project" value="TreeGrafter"/>
</dbReference>
<dbReference type="InterPro" id="IPR001525">
    <property type="entry name" value="C5_MeTfrase"/>
</dbReference>
<dbReference type="Gene3D" id="3.40.50.300">
    <property type="entry name" value="P-loop containing nucleotide triphosphate hydrolases"/>
    <property type="match status" value="2"/>
</dbReference>
<protein>
    <recommendedName>
        <fullName evidence="10">Helicase C-terminal domain-containing protein</fullName>
    </recommendedName>
</protein>
<keyword evidence="8" id="KW-0067">ATP-binding</keyword>
<dbReference type="GO" id="GO:0005524">
    <property type="term" value="F:ATP binding"/>
    <property type="evidence" value="ECO:0007669"/>
    <property type="project" value="UniProtKB-KW"/>
</dbReference>
<evidence type="ECO:0000256" key="8">
    <source>
        <dbReference type="ARBA" id="ARBA00022840"/>
    </source>
</evidence>
<reference evidence="11" key="1">
    <citation type="journal article" date="2020" name="Stud. Mycol.">
        <title>101 Dothideomycetes genomes: a test case for predicting lifestyles and emergence of pathogens.</title>
        <authorList>
            <person name="Haridas S."/>
            <person name="Albert R."/>
            <person name="Binder M."/>
            <person name="Bloem J."/>
            <person name="Labutti K."/>
            <person name="Salamov A."/>
            <person name="Andreopoulos B."/>
            <person name="Baker S."/>
            <person name="Barry K."/>
            <person name="Bills G."/>
            <person name="Bluhm B."/>
            <person name="Cannon C."/>
            <person name="Castanera R."/>
            <person name="Culley D."/>
            <person name="Daum C."/>
            <person name="Ezra D."/>
            <person name="Gonzalez J."/>
            <person name="Henrissat B."/>
            <person name="Kuo A."/>
            <person name="Liang C."/>
            <person name="Lipzen A."/>
            <person name="Lutzoni F."/>
            <person name="Magnuson J."/>
            <person name="Mondo S."/>
            <person name="Nolan M."/>
            <person name="Ohm R."/>
            <person name="Pangilinan J."/>
            <person name="Park H.-J."/>
            <person name="Ramirez L."/>
            <person name="Alfaro M."/>
            <person name="Sun H."/>
            <person name="Tritt A."/>
            <person name="Yoshinaga Y."/>
            <person name="Zwiers L.-H."/>
            <person name="Turgeon B."/>
            <person name="Goodwin S."/>
            <person name="Spatafora J."/>
            <person name="Crous P."/>
            <person name="Grigoriev I."/>
        </authorList>
    </citation>
    <scope>NUCLEOTIDE SEQUENCE</scope>
    <source>
        <strain evidence="11">ATCC 36951</strain>
    </source>
</reference>
<name>A0A6A6D365_ZASCE</name>
<dbReference type="GeneID" id="54568284"/>
<evidence type="ECO:0000259" key="10">
    <source>
        <dbReference type="PROSITE" id="PS51194"/>
    </source>
</evidence>
<feature type="domain" description="Helicase C-terminal" evidence="10">
    <location>
        <begin position="1977"/>
        <end position="2142"/>
    </location>
</feature>
<dbReference type="PANTHER" id="PTHR45626">
    <property type="entry name" value="TRANSCRIPTION TERMINATION FACTOR 2-RELATED"/>
    <property type="match status" value="1"/>
</dbReference>
<feature type="compositionally biased region" description="Low complexity" evidence="9">
    <location>
        <begin position="214"/>
        <end position="225"/>
    </location>
</feature>
<feature type="compositionally biased region" description="Basic residues" evidence="9">
    <location>
        <begin position="201"/>
        <end position="213"/>
    </location>
</feature>
<evidence type="ECO:0000313" key="12">
    <source>
        <dbReference type="Proteomes" id="UP000799537"/>
    </source>
</evidence>
<dbReference type="CDD" id="cd18793">
    <property type="entry name" value="SF2_C_SNF"/>
    <property type="match status" value="1"/>
</dbReference>
<evidence type="ECO:0000313" key="11">
    <source>
        <dbReference type="EMBL" id="KAF2173847.1"/>
    </source>
</evidence>
<dbReference type="GO" id="GO:0006281">
    <property type="term" value="P:DNA repair"/>
    <property type="evidence" value="ECO:0007669"/>
    <property type="project" value="TreeGrafter"/>
</dbReference>
<feature type="compositionally biased region" description="Polar residues" evidence="9">
    <location>
        <begin position="68"/>
        <end position="94"/>
    </location>
</feature>